<evidence type="ECO:0000256" key="6">
    <source>
        <dbReference type="HAMAP-Rule" id="MF_00069"/>
    </source>
</evidence>
<feature type="modified residue" description="Cysteine persulfide" evidence="6">
    <location>
        <position position="410"/>
    </location>
</feature>
<feature type="binding site" evidence="6">
    <location>
        <position position="438"/>
    </location>
    <ligand>
        <name>hybrid [4Fe-2O-2S] cluster</name>
        <dbReference type="ChEBI" id="CHEBI:60519"/>
    </ligand>
</feature>
<dbReference type="SUPFAM" id="SSF56821">
    <property type="entry name" value="Prismane protein-like"/>
    <property type="match status" value="1"/>
</dbReference>
<keyword evidence="2 6" id="KW-0479">Metal-binding</keyword>
<keyword evidence="3 6" id="KW-0560">Oxidoreductase</keyword>
<dbReference type="GO" id="GO:0046872">
    <property type="term" value="F:metal ion binding"/>
    <property type="evidence" value="ECO:0007669"/>
    <property type="project" value="UniProtKB-KW"/>
</dbReference>
<evidence type="ECO:0000256" key="5">
    <source>
        <dbReference type="ARBA" id="ARBA00023014"/>
    </source>
</evidence>
<feature type="binding site" evidence="6">
    <location>
        <position position="497"/>
    </location>
    <ligand>
        <name>hybrid [4Fe-2O-2S] cluster</name>
        <dbReference type="ChEBI" id="CHEBI:60519"/>
    </ligand>
</feature>
<organism evidence="7 8">
    <name type="scientific">Kitasatospora griseola</name>
    <name type="common">Streptomyces griseolosporeus</name>
    <dbReference type="NCBI Taxonomy" id="2064"/>
    <lineage>
        <taxon>Bacteria</taxon>
        <taxon>Bacillati</taxon>
        <taxon>Actinomycetota</taxon>
        <taxon>Actinomycetes</taxon>
        <taxon>Kitasatosporales</taxon>
        <taxon>Streptomycetaceae</taxon>
        <taxon>Kitasatospora</taxon>
    </lineage>
</organism>
<dbReference type="GO" id="GO:0050418">
    <property type="term" value="F:hydroxylamine reductase activity"/>
    <property type="evidence" value="ECO:0007669"/>
    <property type="project" value="UniProtKB-UniRule"/>
</dbReference>
<keyword evidence="5 6" id="KW-0411">Iron-sulfur</keyword>
<dbReference type="NCBIfam" id="TIGR01703">
    <property type="entry name" value="hybrid_clust"/>
    <property type="match status" value="1"/>
</dbReference>
<comment type="cofactor">
    <cofactor evidence="6">
        <name>hybrid [4Fe-2O-2S] cluster</name>
        <dbReference type="ChEBI" id="CHEBI:60519"/>
    </cofactor>
    <text evidence="6">Binds 1 hybrid [4Fe-2O-2S] cluster.</text>
</comment>
<protein>
    <recommendedName>
        <fullName evidence="6">Hydroxylamine reductase</fullName>
        <ecNumber evidence="6">1.7.99.1</ecNumber>
    </recommendedName>
    <alternativeName>
        <fullName evidence="6">Hybrid-cluster protein</fullName>
        <shortName evidence="6">HCP</shortName>
    </alternativeName>
    <alternativeName>
        <fullName evidence="6">Prismane protein</fullName>
    </alternativeName>
</protein>
<keyword evidence="8" id="KW-1185">Reference proteome</keyword>
<dbReference type="OrthoDB" id="9761526at2"/>
<feature type="binding site" evidence="6">
    <location>
        <position position="320"/>
    </location>
    <ligand>
        <name>hybrid [4Fe-2O-2S] cluster</name>
        <dbReference type="ChEBI" id="CHEBI:60519"/>
    </ligand>
</feature>
<feature type="binding site" evidence="6">
    <location>
        <position position="252"/>
    </location>
    <ligand>
        <name>hybrid [4Fe-2O-2S] cluster</name>
        <dbReference type="ChEBI" id="CHEBI:60519"/>
    </ligand>
</feature>
<comment type="catalytic activity">
    <reaction evidence="6">
        <text>A + NH4(+) + H2O = hydroxylamine + AH2 + H(+)</text>
        <dbReference type="Rhea" id="RHEA:22052"/>
        <dbReference type="ChEBI" id="CHEBI:13193"/>
        <dbReference type="ChEBI" id="CHEBI:15377"/>
        <dbReference type="ChEBI" id="CHEBI:15378"/>
        <dbReference type="ChEBI" id="CHEBI:15429"/>
        <dbReference type="ChEBI" id="CHEBI:17499"/>
        <dbReference type="ChEBI" id="CHEBI:28938"/>
        <dbReference type="EC" id="1.7.99.1"/>
    </reaction>
</comment>
<comment type="similarity">
    <text evidence="6">Belongs to the HCP family.</text>
</comment>
<keyword evidence="4 6" id="KW-0408">Iron</keyword>
<evidence type="ECO:0000256" key="2">
    <source>
        <dbReference type="ARBA" id="ARBA00022723"/>
    </source>
</evidence>
<dbReference type="FunFam" id="3.40.50.2030:FF:000002">
    <property type="entry name" value="Hydroxylamine reductase"/>
    <property type="match status" value="1"/>
</dbReference>
<dbReference type="PANTHER" id="PTHR30109">
    <property type="entry name" value="HYDROXYLAMINE REDUCTASE"/>
    <property type="match status" value="1"/>
</dbReference>
<dbReference type="GO" id="GO:0051539">
    <property type="term" value="F:4 iron, 4 sulfur cluster binding"/>
    <property type="evidence" value="ECO:0007669"/>
    <property type="project" value="UniProtKB-KW"/>
</dbReference>
<dbReference type="InterPro" id="IPR004137">
    <property type="entry name" value="HCP/CODH"/>
</dbReference>
<evidence type="ECO:0000313" key="7">
    <source>
        <dbReference type="EMBL" id="KIQ65529.1"/>
    </source>
</evidence>
<dbReference type="Pfam" id="PF03063">
    <property type="entry name" value="Prismane"/>
    <property type="match status" value="1"/>
</dbReference>
<feature type="binding site" evidence="6">
    <location>
        <position position="18"/>
    </location>
    <ligand>
        <name>[4Fe-4S] cluster</name>
        <dbReference type="ChEBI" id="CHEBI:49883"/>
    </ligand>
</feature>
<feature type="binding site" evidence="6">
    <location>
        <position position="276"/>
    </location>
    <ligand>
        <name>hybrid [4Fe-2O-2S] cluster</name>
        <dbReference type="ChEBI" id="CHEBI:60519"/>
    </ligand>
</feature>
<feature type="binding site" evidence="6">
    <location>
        <position position="6"/>
    </location>
    <ligand>
        <name>[4Fe-4S] cluster</name>
        <dbReference type="ChEBI" id="CHEBI:49883"/>
    </ligand>
</feature>
<dbReference type="GO" id="GO:0005737">
    <property type="term" value="C:cytoplasm"/>
    <property type="evidence" value="ECO:0007669"/>
    <property type="project" value="UniProtKB-SubCell"/>
</dbReference>
<dbReference type="InterPro" id="IPR011254">
    <property type="entry name" value="Prismane-like_sf"/>
</dbReference>
<evidence type="ECO:0000256" key="4">
    <source>
        <dbReference type="ARBA" id="ARBA00023004"/>
    </source>
</evidence>
<name>A0A0D0PSL4_KITGR</name>
<evidence type="ECO:0000256" key="3">
    <source>
        <dbReference type="ARBA" id="ARBA00023002"/>
    </source>
</evidence>
<dbReference type="GO" id="GO:0042542">
    <property type="term" value="P:response to hydrogen peroxide"/>
    <property type="evidence" value="ECO:0007669"/>
    <property type="project" value="TreeGrafter"/>
</dbReference>
<feature type="binding site" description="via persulfide group" evidence="6">
    <location>
        <position position="410"/>
    </location>
    <ligand>
        <name>hybrid [4Fe-2O-2S] cluster</name>
        <dbReference type="ChEBI" id="CHEBI:60519"/>
    </ligand>
</feature>
<dbReference type="InterPro" id="IPR016100">
    <property type="entry name" value="Prismane_a-bundle"/>
</dbReference>
<dbReference type="InterPro" id="IPR016099">
    <property type="entry name" value="Prismane-like_a/b-sand"/>
</dbReference>
<comment type="cofactor">
    <cofactor evidence="6">
        <name>[4Fe-4S] cluster</name>
        <dbReference type="ChEBI" id="CHEBI:49883"/>
    </cofactor>
    <text evidence="6">Binds 1 [4Fe-4S] cluster.</text>
</comment>
<comment type="caution">
    <text evidence="7">The sequence shown here is derived from an EMBL/GenBank/DDBJ whole genome shotgun (WGS) entry which is preliminary data.</text>
</comment>
<gene>
    <name evidence="6" type="primary">hcp</name>
    <name evidence="7" type="ORF">TR51_16880</name>
</gene>
<keyword evidence="1 6" id="KW-0963">Cytoplasm</keyword>
<dbReference type="STRING" id="2064.TR51_16880"/>
<feature type="binding site" evidence="6">
    <location>
        <position position="25"/>
    </location>
    <ligand>
        <name>[4Fe-4S] cluster</name>
        <dbReference type="ChEBI" id="CHEBI:49883"/>
    </ligand>
</feature>
<keyword evidence="6" id="KW-0004">4Fe-4S</keyword>
<sequence>MFCYQCEQTDRTGTVPGCAGAIGNCGKDAATSDLQDLLIHAAKGVAQYAAEARALGAADDEADRFLLYSVFTTLTNVNFNPSRFGAMIQQAVAHRDRARAAYEQAARAAGREPRELTGPAAWQPAADPDALLKQAADVRVDAGLALVGPDVVGLRSLHLYALKGICAYAHHAHVLGKESAEVFAGVEDALAYLAGEPTDAAELLERAVGLGRLNLTVMELLDAANTGAYGPQQPTAVRTTPVEGKAILVSGHDLHDLEQLLEQTAGQGINVYTHGEMLPAHAYPLLKAHPHLVGNYGGAWQDQQREFAAFPGPILMTSNCIVEPHVSYRRRIFTTGPVGWPGVRHLSEGDFTPVLQAARALPGFPAEPEPAPEKLLTVGFGADAVLAVADRVTAAVRSGAIRHFFLVGGCDGPTPGRDYYTEFAVGAPADTMVLTLGCAKYRFNGHDFGEIGGIPRLLDLGQCNDTHSAIRIAVALAEAFECEVNDLPLTLVLSWTEQKAVAVLLALLALGIRTIHLGPTLPGFLTPDLVDALVQRFDLRVIGDPAADLAAALEPAGR</sequence>
<dbReference type="InterPro" id="IPR010048">
    <property type="entry name" value="Hydroxylam_reduct"/>
</dbReference>
<evidence type="ECO:0000313" key="8">
    <source>
        <dbReference type="Proteomes" id="UP000032066"/>
    </source>
</evidence>
<dbReference type="NCBIfam" id="NF003658">
    <property type="entry name" value="PRK05290.1"/>
    <property type="match status" value="1"/>
</dbReference>
<dbReference type="EC" id="1.7.99.1" evidence="6"/>
<dbReference type="RefSeq" id="WP_043911810.1">
    <property type="nucleotide sequence ID" value="NZ_JXZB01000002.1"/>
</dbReference>
<feature type="binding site" evidence="6">
    <location>
        <position position="3"/>
    </location>
    <ligand>
        <name>[4Fe-4S] cluster</name>
        <dbReference type="ChEBI" id="CHEBI:49883"/>
    </ligand>
</feature>
<proteinExistence type="inferred from homology"/>
<dbReference type="GO" id="GO:0004601">
    <property type="term" value="F:peroxidase activity"/>
    <property type="evidence" value="ECO:0007669"/>
    <property type="project" value="TreeGrafter"/>
</dbReference>
<reference evidence="7 8" key="1">
    <citation type="submission" date="2015-02" db="EMBL/GenBank/DDBJ databases">
        <title>Draft genome sequence of Kitasatospora griseola MF730-N6, a bafilomycin, terpentecin and satosporin producer.</title>
        <authorList>
            <person name="Arens J.C."/>
            <person name="Haltli B."/>
            <person name="Kerr R.G."/>
        </authorList>
    </citation>
    <scope>NUCLEOTIDE SEQUENCE [LARGE SCALE GENOMIC DNA]</scope>
    <source>
        <strain evidence="7 8">MF730-N6</strain>
    </source>
</reference>
<comment type="subcellular location">
    <subcellularLocation>
        <location evidence="6">Cytoplasm</location>
    </subcellularLocation>
</comment>
<dbReference type="Gene3D" id="3.40.50.2030">
    <property type="match status" value="2"/>
</dbReference>
<dbReference type="EMBL" id="JXZB01000002">
    <property type="protein sequence ID" value="KIQ65529.1"/>
    <property type="molecule type" value="Genomic_DNA"/>
</dbReference>
<dbReference type="PIRSF" id="PIRSF000076">
    <property type="entry name" value="HCP"/>
    <property type="match status" value="1"/>
</dbReference>
<dbReference type="PATRIC" id="fig|2064.6.peg.3619"/>
<feature type="binding site" evidence="6">
    <location>
        <position position="499"/>
    </location>
    <ligand>
        <name>hybrid [4Fe-2O-2S] cluster</name>
        <dbReference type="ChEBI" id="CHEBI:60519"/>
    </ligand>
</feature>
<dbReference type="Proteomes" id="UP000032066">
    <property type="component" value="Unassembled WGS sequence"/>
</dbReference>
<feature type="binding site" evidence="6">
    <location>
        <position position="463"/>
    </location>
    <ligand>
        <name>hybrid [4Fe-2O-2S] cluster</name>
        <dbReference type="ChEBI" id="CHEBI:60519"/>
    </ligand>
</feature>
<dbReference type="AlphaFoldDB" id="A0A0D0PSL4"/>
<accession>A0A0D0PSL4</accession>
<dbReference type="PANTHER" id="PTHR30109:SF0">
    <property type="entry name" value="HYDROXYLAMINE REDUCTASE"/>
    <property type="match status" value="1"/>
</dbReference>
<dbReference type="HAMAP" id="MF_00069">
    <property type="entry name" value="Hydroxylam_reduct"/>
    <property type="match status" value="1"/>
</dbReference>
<dbReference type="Gene3D" id="1.20.1270.20">
    <property type="match status" value="2"/>
</dbReference>
<evidence type="ECO:0000256" key="1">
    <source>
        <dbReference type="ARBA" id="ARBA00022490"/>
    </source>
</evidence>
<comment type="function">
    <text evidence="6">Catalyzes the reduction of hydroxylamine to form NH(3) and H(2)O.</text>
</comment>